<evidence type="ECO:0008006" key="3">
    <source>
        <dbReference type="Google" id="ProtNLM"/>
    </source>
</evidence>
<evidence type="ECO:0000313" key="1">
    <source>
        <dbReference type="EMBL" id="CAG5156779.1"/>
    </source>
</evidence>
<accession>A0A8J2I8G9</accession>
<evidence type="ECO:0000313" key="2">
    <source>
        <dbReference type="Proteomes" id="UP000676310"/>
    </source>
</evidence>
<dbReference type="Proteomes" id="UP000676310">
    <property type="component" value="Unassembled WGS sequence"/>
</dbReference>
<dbReference type="RefSeq" id="XP_043168122.1">
    <property type="nucleotide sequence ID" value="XM_043312187.1"/>
</dbReference>
<dbReference type="GeneID" id="67016255"/>
<sequence length="213" mass="24207">MASDAPSCPFLRLPRELRYEIYDHLCRQDFKSYPFRKLPISSIDQTGPPTALLVTCRYLCDEISTYFMAKVTLGLIAQHTPLCSEEIDPIPLSVIQKAKKIDVRIDWQRVPQAGVDISHWPYQVNGWLADLVHLLLDKTKGLEIITMSFVELGRGTNWEQKERTLTPLKNIAGRVRFRLGDVITEDEKAAELKERLGIYLGELNEVVLPAVGS</sequence>
<proteinExistence type="predicted"/>
<gene>
    <name evidence="1" type="ORF">ALTATR162_LOCUS4573</name>
</gene>
<name>A0A8J2I8G9_9PLEO</name>
<reference evidence="1" key="1">
    <citation type="submission" date="2021-05" db="EMBL/GenBank/DDBJ databases">
        <authorList>
            <person name="Stam R."/>
        </authorList>
    </citation>
    <scope>NUCLEOTIDE SEQUENCE</scope>
    <source>
        <strain evidence="1">CS162</strain>
    </source>
</reference>
<dbReference type="AlphaFoldDB" id="A0A8J2I8G9"/>
<dbReference type="EMBL" id="CAJRGZ010000017">
    <property type="protein sequence ID" value="CAG5156779.1"/>
    <property type="molecule type" value="Genomic_DNA"/>
</dbReference>
<dbReference type="OrthoDB" id="2951834at2759"/>
<protein>
    <recommendedName>
        <fullName evidence="3">F-box domain-containing protein</fullName>
    </recommendedName>
</protein>
<keyword evidence="2" id="KW-1185">Reference proteome</keyword>
<organism evidence="1 2">
    <name type="scientific">Alternaria atra</name>
    <dbReference type="NCBI Taxonomy" id="119953"/>
    <lineage>
        <taxon>Eukaryota</taxon>
        <taxon>Fungi</taxon>
        <taxon>Dikarya</taxon>
        <taxon>Ascomycota</taxon>
        <taxon>Pezizomycotina</taxon>
        <taxon>Dothideomycetes</taxon>
        <taxon>Pleosporomycetidae</taxon>
        <taxon>Pleosporales</taxon>
        <taxon>Pleosporineae</taxon>
        <taxon>Pleosporaceae</taxon>
        <taxon>Alternaria</taxon>
        <taxon>Alternaria sect. Ulocladioides</taxon>
    </lineage>
</organism>
<comment type="caution">
    <text evidence="1">The sequence shown here is derived from an EMBL/GenBank/DDBJ whole genome shotgun (WGS) entry which is preliminary data.</text>
</comment>